<sequence>MSKTMSCIEVPNMSELSSLVRMVTEALGASLIVYFVYGKFTHKTTKRPNIKKNAIPTKTVGVMCEMRSITDAPSDPEIVPKLMKDQAVQVVEDSQHEQQQFKQAAQEDREIEEKAIQDFFQLSAKGIENSESMAENTPTTTDDSTQTDSEPSLIQSQCDLDHFRDLVRTLEVQLKQYKLDIIKEKSKSELIRHEMRSQGEILELKMNQAQEDRNEALVDLQRMQNESLVHRDTFQTTLRALKAGLDEKDNQVQELEDSNAMLRKDLVDLMTQFQSEKSKMEKKLVQYLDKIDDLNESNGGKNQIIARLEHEIDENKAHVEKRRKEKKKLIKENQALRTELEQIYRDHQRNKKMSRIMRHIENID</sequence>
<evidence type="ECO:0000256" key="2">
    <source>
        <dbReference type="SAM" id="MobiDB-lite"/>
    </source>
</evidence>
<keyword evidence="4" id="KW-1185">Reference proteome</keyword>
<reference evidence="3 4" key="1">
    <citation type="journal article" date="2018" name="Nat. Ecol. Evol.">
        <title>Genomic signatures of mitonuclear coevolution across populations of Tigriopus californicus.</title>
        <authorList>
            <person name="Barreto F.S."/>
            <person name="Watson E.T."/>
            <person name="Lima T.G."/>
            <person name="Willett C.S."/>
            <person name="Edmands S."/>
            <person name="Li W."/>
            <person name="Burton R.S."/>
        </authorList>
    </citation>
    <scope>NUCLEOTIDE SEQUENCE [LARGE SCALE GENOMIC DNA]</scope>
    <source>
        <strain evidence="3 4">San Diego</strain>
    </source>
</reference>
<dbReference type="AlphaFoldDB" id="A0A553PM47"/>
<dbReference type="Proteomes" id="UP000318571">
    <property type="component" value="Chromosome 11"/>
</dbReference>
<feature type="region of interest" description="Disordered" evidence="2">
    <location>
        <begin position="127"/>
        <end position="152"/>
    </location>
</feature>
<evidence type="ECO:0000256" key="1">
    <source>
        <dbReference type="SAM" id="Coils"/>
    </source>
</evidence>
<name>A0A553PM47_TIGCA</name>
<comment type="caution">
    <text evidence="3">The sequence shown here is derived from an EMBL/GenBank/DDBJ whole genome shotgun (WGS) entry which is preliminary data.</text>
</comment>
<proteinExistence type="predicted"/>
<feature type="coiled-coil region" evidence="1">
    <location>
        <begin position="160"/>
        <end position="350"/>
    </location>
</feature>
<protein>
    <submittedName>
        <fullName evidence="3">Uncharacterized protein</fullName>
    </submittedName>
</protein>
<gene>
    <name evidence="3" type="ORF">TCAL_09461</name>
</gene>
<accession>A0A553PM47</accession>
<organism evidence="3 4">
    <name type="scientific">Tigriopus californicus</name>
    <name type="common">Marine copepod</name>
    <dbReference type="NCBI Taxonomy" id="6832"/>
    <lineage>
        <taxon>Eukaryota</taxon>
        <taxon>Metazoa</taxon>
        <taxon>Ecdysozoa</taxon>
        <taxon>Arthropoda</taxon>
        <taxon>Crustacea</taxon>
        <taxon>Multicrustacea</taxon>
        <taxon>Hexanauplia</taxon>
        <taxon>Copepoda</taxon>
        <taxon>Harpacticoida</taxon>
        <taxon>Harpacticidae</taxon>
        <taxon>Tigriopus</taxon>
    </lineage>
</organism>
<evidence type="ECO:0000313" key="4">
    <source>
        <dbReference type="Proteomes" id="UP000318571"/>
    </source>
</evidence>
<feature type="compositionally biased region" description="Low complexity" evidence="2">
    <location>
        <begin position="137"/>
        <end position="152"/>
    </location>
</feature>
<dbReference type="EMBL" id="VCGU01000003">
    <property type="protein sequence ID" value="TRY78759.1"/>
    <property type="molecule type" value="Genomic_DNA"/>
</dbReference>
<keyword evidence="1" id="KW-0175">Coiled coil</keyword>
<evidence type="ECO:0000313" key="3">
    <source>
        <dbReference type="EMBL" id="TRY78759.1"/>
    </source>
</evidence>